<dbReference type="EMBL" id="FMZZ01000003">
    <property type="protein sequence ID" value="SDC66308.1"/>
    <property type="molecule type" value="Genomic_DNA"/>
</dbReference>
<name>A0A1G6NEU4_9PSEU</name>
<evidence type="ECO:0008006" key="3">
    <source>
        <dbReference type="Google" id="ProtNLM"/>
    </source>
</evidence>
<keyword evidence="2" id="KW-1185">Reference proteome</keyword>
<evidence type="ECO:0000313" key="2">
    <source>
        <dbReference type="Proteomes" id="UP000199501"/>
    </source>
</evidence>
<proteinExistence type="predicted"/>
<protein>
    <recommendedName>
        <fullName evidence="3">HNH endonuclease</fullName>
    </recommendedName>
</protein>
<sequence>MYCGDNLGTDIDHFDPMSRSPRRTFDWLNHLLACSACNSHHKRDRFPVDSEGNPLLIDPTAEDPFDHLLLALSVGEYQPLSDKGRVTIEVFGLNRPLLARGRQQARRVVSRSLRELWRALGRGDEKAVEEALLCIREQPLADVCQAMVRLASTKRAQIVFGQDEDLVGPLRNPEMRGLLTTWR</sequence>
<reference evidence="2" key="1">
    <citation type="submission" date="2016-10" db="EMBL/GenBank/DDBJ databases">
        <authorList>
            <person name="Varghese N."/>
            <person name="Submissions S."/>
        </authorList>
    </citation>
    <scope>NUCLEOTIDE SEQUENCE [LARGE SCALE GENOMIC DNA]</scope>
    <source>
        <strain evidence="2">IBRC-M 10403</strain>
    </source>
</reference>
<dbReference type="STRING" id="1271860.SAMN05216174_103328"/>
<dbReference type="AlphaFoldDB" id="A0A1G6NEU4"/>
<evidence type="ECO:0000313" key="1">
    <source>
        <dbReference type="EMBL" id="SDC66308.1"/>
    </source>
</evidence>
<gene>
    <name evidence="1" type="ORF">SAMN05216174_103328</name>
</gene>
<dbReference type="Proteomes" id="UP000199501">
    <property type="component" value="Unassembled WGS sequence"/>
</dbReference>
<accession>A0A1G6NEU4</accession>
<dbReference type="Gene3D" id="1.10.30.50">
    <property type="match status" value="1"/>
</dbReference>
<organism evidence="1 2">
    <name type="scientific">Actinokineospora iranica</name>
    <dbReference type="NCBI Taxonomy" id="1271860"/>
    <lineage>
        <taxon>Bacteria</taxon>
        <taxon>Bacillati</taxon>
        <taxon>Actinomycetota</taxon>
        <taxon>Actinomycetes</taxon>
        <taxon>Pseudonocardiales</taxon>
        <taxon>Pseudonocardiaceae</taxon>
        <taxon>Actinokineospora</taxon>
    </lineage>
</organism>